<dbReference type="EMBL" id="VLLF01000005">
    <property type="protein sequence ID" value="TWI87072.1"/>
    <property type="molecule type" value="Genomic_DNA"/>
</dbReference>
<dbReference type="OrthoDB" id="5183775at2"/>
<protein>
    <submittedName>
        <fullName evidence="4">Precorrin-6A reductase</fullName>
    </submittedName>
</protein>
<dbReference type="GO" id="GO:0009236">
    <property type="term" value="P:cobalamin biosynthetic process"/>
    <property type="evidence" value="ECO:0007669"/>
    <property type="project" value="UniProtKB-UniPathway"/>
</dbReference>
<dbReference type="PROSITE" id="PS51014">
    <property type="entry name" value="COBK_CBIJ"/>
    <property type="match status" value="1"/>
</dbReference>
<organism evidence="4 5">
    <name type="scientific">Roseibium hamelinense</name>
    <dbReference type="NCBI Taxonomy" id="150831"/>
    <lineage>
        <taxon>Bacteria</taxon>
        <taxon>Pseudomonadati</taxon>
        <taxon>Pseudomonadota</taxon>
        <taxon>Alphaproteobacteria</taxon>
        <taxon>Hyphomicrobiales</taxon>
        <taxon>Stappiaceae</taxon>
        <taxon>Roseibium</taxon>
    </lineage>
</organism>
<evidence type="ECO:0000313" key="5">
    <source>
        <dbReference type="Proteomes" id="UP000320593"/>
    </source>
</evidence>
<evidence type="ECO:0000313" key="4">
    <source>
        <dbReference type="EMBL" id="TWI87072.1"/>
    </source>
</evidence>
<sequence length="251" mass="27342">MTSSSGHILILAGTFEARRVASSLSNAMPDTRLTVSFSGAVRDLPELAVPTRVGGFGGVAGLGDYINRAGISLIIDATHPFAFQMSCNAAAAAEMTGCEIIRLERAPWEPEAGDRWRSAANFEDAKAALDTEARAFFAVGRKEIGRFTDRTDLFGLVRMIEPPKHALPDHWKLVLSRPSQQVEEEMELFAKYRIDTLVSKNSGGTRAYAKIAAARNLKLPVIMIERPRLPTTKTAESVAEILRIAGHLANH</sequence>
<name>A0A562T0U1_9HYPH</name>
<keyword evidence="3" id="KW-0560">Oxidoreductase</keyword>
<reference evidence="4 5" key="1">
    <citation type="submission" date="2019-07" db="EMBL/GenBank/DDBJ databases">
        <title>Genomic Encyclopedia of Archaeal and Bacterial Type Strains, Phase II (KMG-II): from individual species to whole genera.</title>
        <authorList>
            <person name="Goeker M."/>
        </authorList>
    </citation>
    <scope>NUCLEOTIDE SEQUENCE [LARGE SCALE GENOMIC DNA]</scope>
    <source>
        <strain evidence="4 5">ATCC BAA-252</strain>
    </source>
</reference>
<evidence type="ECO:0000256" key="3">
    <source>
        <dbReference type="ARBA" id="ARBA00023002"/>
    </source>
</evidence>
<dbReference type="AlphaFoldDB" id="A0A562T0U1"/>
<dbReference type="Pfam" id="PF02571">
    <property type="entry name" value="CbiJ"/>
    <property type="match status" value="1"/>
</dbReference>
<dbReference type="NCBIfam" id="NF005968">
    <property type="entry name" value="PRK08057.1-2"/>
    <property type="match status" value="1"/>
</dbReference>
<keyword evidence="5" id="KW-1185">Reference proteome</keyword>
<dbReference type="PANTHER" id="PTHR36925:SF1">
    <property type="entry name" value="COBALT-PRECORRIN-6A REDUCTASE"/>
    <property type="match status" value="1"/>
</dbReference>
<dbReference type="Proteomes" id="UP000320593">
    <property type="component" value="Unassembled WGS sequence"/>
</dbReference>
<comment type="caution">
    <text evidence="4">The sequence shown here is derived from an EMBL/GenBank/DDBJ whole genome shotgun (WGS) entry which is preliminary data.</text>
</comment>
<comment type="pathway">
    <text evidence="1">Cofactor biosynthesis; adenosylcobalamin biosynthesis.</text>
</comment>
<dbReference type="PANTHER" id="PTHR36925">
    <property type="entry name" value="COBALT-PRECORRIN-6A REDUCTASE"/>
    <property type="match status" value="1"/>
</dbReference>
<proteinExistence type="predicted"/>
<evidence type="ECO:0000256" key="2">
    <source>
        <dbReference type="ARBA" id="ARBA00022573"/>
    </source>
</evidence>
<dbReference type="UniPathway" id="UPA00148"/>
<evidence type="ECO:0000256" key="1">
    <source>
        <dbReference type="ARBA" id="ARBA00004953"/>
    </source>
</evidence>
<dbReference type="NCBIfam" id="TIGR00715">
    <property type="entry name" value="precor6x_red"/>
    <property type="match status" value="1"/>
</dbReference>
<gene>
    <name evidence="4" type="ORF">JM93_02309</name>
</gene>
<dbReference type="RefSeq" id="WP_145343385.1">
    <property type="nucleotide sequence ID" value="NZ_SMLY01000076.1"/>
</dbReference>
<accession>A0A562T0U1</accession>
<dbReference type="InterPro" id="IPR003723">
    <property type="entry name" value="Precorrin-6x_reduct"/>
</dbReference>
<dbReference type="GO" id="GO:0016994">
    <property type="term" value="F:precorrin-6A reductase activity"/>
    <property type="evidence" value="ECO:0007669"/>
    <property type="project" value="InterPro"/>
</dbReference>
<keyword evidence="2" id="KW-0169">Cobalamin biosynthesis</keyword>